<reference evidence="1" key="2">
    <citation type="journal article" date="2022" name="New Phytol.">
        <title>Evolutionary transition to the ectomycorrhizal habit in the genomes of a hyperdiverse lineage of mushroom-forming fungi.</title>
        <authorList>
            <person name="Looney B."/>
            <person name="Miyauchi S."/>
            <person name="Morin E."/>
            <person name="Drula E."/>
            <person name="Courty P.E."/>
            <person name="Kohler A."/>
            <person name="Kuo A."/>
            <person name="LaButti K."/>
            <person name="Pangilinan J."/>
            <person name="Lipzen A."/>
            <person name="Riley R."/>
            <person name="Andreopoulos W."/>
            <person name="He G."/>
            <person name="Johnson J."/>
            <person name="Nolan M."/>
            <person name="Tritt A."/>
            <person name="Barry K.W."/>
            <person name="Grigoriev I.V."/>
            <person name="Nagy L.G."/>
            <person name="Hibbett D."/>
            <person name="Henrissat B."/>
            <person name="Matheny P.B."/>
            <person name="Labbe J."/>
            <person name="Martin F.M."/>
        </authorList>
    </citation>
    <scope>NUCLEOTIDE SEQUENCE</scope>
    <source>
        <strain evidence="1">FP105234-sp</strain>
    </source>
</reference>
<reference evidence="1" key="1">
    <citation type="submission" date="2021-02" db="EMBL/GenBank/DDBJ databases">
        <authorList>
            <consortium name="DOE Joint Genome Institute"/>
            <person name="Ahrendt S."/>
            <person name="Looney B.P."/>
            <person name="Miyauchi S."/>
            <person name="Morin E."/>
            <person name="Drula E."/>
            <person name="Courty P.E."/>
            <person name="Chicoki N."/>
            <person name="Fauchery L."/>
            <person name="Kohler A."/>
            <person name="Kuo A."/>
            <person name="Labutti K."/>
            <person name="Pangilinan J."/>
            <person name="Lipzen A."/>
            <person name="Riley R."/>
            <person name="Andreopoulos W."/>
            <person name="He G."/>
            <person name="Johnson J."/>
            <person name="Barry K.W."/>
            <person name="Grigoriev I.V."/>
            <person name="Nagy L."/>
            <person name="Hibbett D."/>
            <person name="Henrissat B."/>
            <person name="Matheny P.B."/>
            <person name="Labbe J."/>
            <person name="Martin F."/>
        </authorList>
    </citation>
    <scope>NUCLEOTIDE SEQUENCE</scope>
    <source>
        <strain evidence="1">FP105234-sp</strain>
    </source>
</reference>
<evidence type="ECO:0000313" key="1">
    <source>
        <dbReference type="EMBL" id="KAI0038043.1"/>
    </source>
</evidence>
<name>A0ACB8R219_9AGAM</name>
<protein>
    <submittedName>
        <fullName evidence="1">Uncharacterized protein</fullName>
    </submittedName>
</protein>
<dbReference type="Proteomes" id="UP000814033">
    <property type="component" value="Unassembled WGS sequence"/>
</dbReference>
<comment type="caution">
    <text evidence="1">The sequence shown here is derived from an EMBL/GenBank/DDBJ whole genome shotgun (WGS) entry which is preliminary data.</text>
</comment>
<organism evidence="1 2">
    <name type="scientific">Auriscalpium vulgare</name>
    <dbReference type="NCBI Taxonomy" id="40419"/>
    <lineage>
        <taxon>Eukaryota</taxon>
        <taxon>Fungi</taxon>
        <taxon>Dikarya</taxon>
        <taxon>Basidiomycota</taxon>
        <taxon>Agaricomycotina</taxon>
        <taxon>Agaricomycetes</taxon>
        <taxon>Russulales</taxon>
        <taxon>Auriscalpiaceae</taxon>
        <taxon>Auriscalpium</taxon>
    </lineage>
</organism>
<proteinExistence type="predicted"/>
<gene>
    <name evidence="1" type="ORF">FA95DRAFT_1578437</name>
</gene>
<accession>A0ACB8R219</accession>
<evidence type="ECO:0000313" key="2">
    <source>
        <dbReference type="Proteomes" id="UP000814033"/>
    </source>
</evidence>
<sequence length="155" mass="15563">MAAAPIVLNFALSNPGQYEFKLLIQHVFPDTPAGASAPSVPPTTPPVSETPSPSPSAPASSPTTHTHAASSSSFGPPFAPGSPSTVPASQAREVPPASAASPHPLAQPGMPPLSEFGDLTLPPLSSPADSFVQLEVDEGSTSSTLSILDASVLFS</sequence>
<keyword evidence="2" id="KW-1185">Reference proteome</keyword>
<dbReference type="EMBL" id="MU276612">
    <property type="protein sequence ID" value="KAI0038043.1"/>
    <property type="molecule type" value="Genomic_DNA"/>
</dbReference>